<keyword evidence="1" id="KW-0547">Nucleotide-binding</keyword>
<keyword evidence="1" id="KW-0234">DNA repair</keyword>
<sequence length="243" mass="27164">MAGSERMPSRYSTARFGGVTVVLAGDPRQRLPVIPKSSSTQIVDFVDAPGGTGKTFLEETVLARIRYCQKAARHIHGSRSRSASSTTTCNVPKQEQLAELWDEAPMQHRRCFQLVDRMLQHVRSSTARVGGLTAVFLKMPSRNFQVIACSNRPRLHHGIPTFGGKLRWTTARILIVARRLGGLKASNDEGLERPTPDANAIPQRRITVRNLRERVQFAHGDIPPPHSHRLHCVHCREPTLDMT</sequence>
<gene>
    <name evidence="3" type="primary">BQ5605_C011g06627</name>
    <name evidence="3" type="ORF">BQ5605_C011G06627</name>
</gene>
<keyword evidence="4" id="KW-1185">Reference proteome</keyword>
<dbReference type="GO" id="GO:0043139">
    <property type="term" value="F:5'-3' DNA helicase activity"/>
    <property type="evidence" value="ECO:0007669"/>
    <property type="project" value="UniProtKB-EC"/>
</dbReference>
<feature type="domain" description="DNA helicase Pif1-like DEAD-box helicase" evidence="2">
    <location>
        <begin position="100"/>
        <end position="137"/>
    </location>
</feature>
<dbReference type="GO" id="GO:0016887">
    <property type="term" value="F:ATP hydrolysis activity"/>
    <property type="evidence" value="ECO:0007669"/>
    <property type="project" value="RHEA"/>
</dbReference>
<dbReference type="GO" id="GO:0006310">
    <property type="term" value="P:DNA recombination"/>
    <property type="evidence" value="ECO:0007669"/>
    <property type="project" value="UniProtKB-KW"/>
</dbReference>
<accession>A0A2X0MIU2</accession>
<evidence type="ECO:0000313" key="4">
    <source>
        <dbReference type="Proteomes" id="UP000249464"/>
    </source>
</evidence>
<dbReference type="Proteomes" id="UP000249464">
    <property type="component" value="Unassembled WGS sequence"/>
</dbReference>
<keyword evidence="1" id="KW-0378">Hydrolase</keyword>
<dbReference type="Pfam" id="PF05970">
    <property type="entry name" value="PIF1"/>
    <property type="match status" value="2"/>
</dbReference>
<feature type="domain" description="DNA helicase Pif1-like DEAD-box helicase" evidence="2">
    <location>
        <begin position="13"/>
        <end position="45"/>
    </location>
</feature>
<dbReference type="AlphaFoldDB" id="A0A2X0MIU2"/>
<proteinExistence type="inferred from homology"/>
<dbReference type="GO" id="GO:0006281">
    <property type="term" value="P:DNA repair"/>
    <property type="evidence" value="ECO:0007669"/>
    <property type="project" value="UniProtKB-KW"/>
</dbReference>
<reference evidence="3 4" key="1">
    <citation type="submission" date="2016-11" db="EMBL/GenBank/DDBJ databases">
        <authorList>
            <person name="Jaros S."/>
            <person name="Januszkiewicz K."/>
            <person name="Wedrychowicz H."/>
        </authorList>
    </citation>
    <scope>NUCLEOTIDE SEQUENCE [LARGE SCALE GENOMIC DNA]</scope>
</reference>
<protein>
    <recommendedName>
        <fullName evidence="1">ATP-dependent DNA helicase</fullName>
        <ecNumber evidence="1">5.6.2.3</ecNumber>
    </recommendedName>
</protein>
<dbReference type="EC" id="5.6.2.3" evidence="1"/>
<dbReference type="GO" id="GO:0000723">
    <property type="term" value="P:telomere maintenance"/>
    <property type="evidence" value="ECO:0007669"/>
    <property type="project" value="InterPro"/>
</dbReference>
<keyword evidence="1" id="KW-0227">DNA damage</keyword>
<dbReference type="PANTHER" id="PTHR10492">
    <property type="match status" value="1"/>
</dbReference>
<keyword evidence="1" id="KW-0067">ATP-binding</keyword>
<comment type="similarity">
    <text evidence="1">Belongs to the helicase family.</text>
</comment>
<comment type="catalytic activity">
    <reaction evidence="1">
        <text>ATP + H2O = ADP + phosphate + H(+)</text>
        <dbReference type="Rhea" id="RHEA:13065"/>
        <dbReference type="ChEBI" id="CHEBI:15377"/>
        <dbReference type="ChEBI" id="CHEBI:15378"/>
        <dbReference type="ChEBI" id="CHEBI:30616"/>
        <dbReference type="ChEBI" id="CHEBI:43474"/>
        <dbReference type="ChEBI" id="CHEBI:456216"/>
        <dbReference type="EC" id="5.6.2.3"/>
    </reaction>
</comment>
<keyword evidence="1" id="KW-0233">DNA recombination</keyword>
<dbReference type="PANTHER" id="PTHR10492:SF57">
    <property type="entry name" value="ATP-DEPENDENT DNA HELICASE"/>
    <property type="match status" value="1"/>
</dbReference>
<dbReference type="EMBL" id="FQNC01000011">
    <property type="protein sequence ID" value="SGY12848.1"/>
    <property type="molecule type" value="Genomic_DNA"/>
</dbReference>
<name>A0A2X0MIU2_9BASI</name>
<organism evidence="3 4">
    <name type="scientific">Microbotryum silenes-dioicae</name>
    <dbReference type="NCBI Taxonomy" id="796604"/>
    <lineage>
        <taxon>Eukaryota</taxon>
        <taxon>Fungi</taxon>
        <taxon>Dikarya</taxon>
        <taxon>Basidiomycota</taxon>
        <taxon>Pucciniomycotina</taxon>
        <taxon>Microbotryomycetes</taxon>
        <taxon>Microbotryales</taxon>
        <taxon>Microbotryaceae</taxon>
        <taxon>Microbotryum</taxon>
    </lineage>
</organism>
<comment type="cofactor">
    <cofactor evidence="1">
        <name>Mg(2+)</name>
        <dbReference type="ChEBI" id="CHEBI:18420"/>
    </cofactor>
</comment>
<dbReference type="GO" id="GO:0005524">
    <property type="term" value="F:ATP binding"/>
    <property type="evidence" value="ECO:0007669"/>
    <property type="project" value="UniProtKB-KW"/>
</dbReference>
<evidence type="ECO:0000313" key="3">
    <source>
        <dbReference type="EMBL" id="SGY12848.1"/>
    </source>
</evidence>
<keyword evidence="1" id="KW-0347">Helicase</keyword>
<dbReference type="InterPro" id="IPR010285">
    <property type="entry name" value="DNA_helicase_pif1-like_DEAD"/>
</dbReference>
<evidence type="ECO:0000259" key="2">
    <source>
        <dbReference type="Pfam" id="PF05970"/>
    </source>
</evidence>
<evidence type="ECO:0000256" key="1">
    <source>
        <dbReference type="RuleBase" id="RU363044"/>
    </source>
</evidence>